<dbReference type="InterPro" id="IPR052501">
    <property type="entry name" value="Alpha-1-2_FucT"/>
</dbReference>
<protein>
    <submittedName>
        <fullName evidence="4">L-Fucosyltransferase</fullName>
    </submittedName>
</protein>
<dbReference type="eggNOG" id="ENOG502SGEF">
    <property type="taxonomic scope" value="Eukaryota"/>
</dbReference>
<dbReference type="UCSC" id="F17B5.6">
    <property type="organism name" value="c. elegans"/>
</dbReference>
<dbReference type="PhylomeDB" id="Q5FC46"/>
<feature type="transmembrane region" description="Helical" evidence="3">
    <location>
        <begin position="15"/>
        <end position="34"/>
    </location>
</feature>
<dbReference type="WormBase" id="F17B5.6">
    <property type="protein sequence ID" value="CE46211"/>
    <property type="gene ID" value="WBGene00044058"/>
</dbReference>
<dbReference type="OrthoDB" id="5854901at2759"/>
<keyword evidence="3" id="KW-1133">Transmembrane helix</keyword>
<gene>
    <name evidence="4" type="ORF">CELE_F17B5.6</name>
    <name evidence="4 6" type="ORF">F17B5.6</name>
</gene>
<dbReference type="Proteomes" id="UP000001940">
    <property type="component" value="Chromosome I"/>
</dbReference>
<keyword evidence="2" id="KW-0808">Transferase</keyword>
<dbReference type="HOGENOM" id="CLU_785801_0_0_1"/>
<sequence length="347" mass="40496">MTRFFKKVIGWWNNLNIFVRIAIPVLIFTVIWLIPRPYNYWWIRTSLYCDGKRNDEQKYLVIPMLTTITDSGLGNQLFEVVSLLGMAEVLNRTAIFNKDDTMLNEKLSFFRETVPRVAEKVASMPIEISKSARFVAPVACCYYQYTGLLTCDQSKFLVIDGMHFQSYKYFAPIESTIRQLLKPTPEELARISMKNQEEGRHGTCVHVRRGDFVADSQHTGTDETFTIKAIEYLFTKYSGTIYMISNDPDWVGEHIVNHVAFRNDMKVLRTPNNRAIDDLYFSQVYCDSVLITAPSSTFGWWIGYLSKNQSAVYYRDIRETTDEVKYQMVEEDFFPETWTKLRISDML</sequence>
<dbReference type="GO" id="GO:0016020">
    <property type="term" value="C:membrane"/>
    <property type="evidence" value="ECO:0007669"/>
    <property type="project" value="InterPro"/>
</dbReference>
<dbReference type="STRING" id="6239.F17B5.6.1"/>
<dbReference type="GeneID" id="3564876"/>
<dbReference type="PANTHER" id="PTHR22898:SF4">
    <property type="entry name" value="GALACTOSIDE 2-ALPHA-L-FUCOSYLTRANSFERASE-RELATED"/>
    <property type="match status" value="1"/>
</dbReference>
<evidence type="ECO:0000256" key="2">
    <source>
        <dbReference type="ARBA" id="ARBA00022679"/>
    </source>
</evidence>
<reference evidence="4 5" key="1">
    <citation type="journal article" date="1998" name="Science">
        <title>Genome sequence of the nematode C. elegans: a platform for investigating biology.</title>
        <authorList>
            <consortium name="The C. elegans sequencing consortium"/>
            <person name="Sulson J.E."/>
            <person name="Waterston R."/>
        </authorList>
    </citation>
    <scope>NUCLEOTIDE SEQUENCE [LARGE SCALE GENOMIC DNA]</scope>
    <source>
        <strain evidence="4 5">Bristol N2</strain>
    </source>
</reference>
<keyword evidence="1" id="KW-0328">Glycosyltransferase</keyword>
<dbReference type="PaxDb" id="6239-F17B5.6"/>
<dbReference type="Bgee" id="WBGene00044058">
    <property type="expression patterns" value="Expressed in embryo and 1 other cell type or tissue"/>
</dbReference>
<accession>Q5FC46</accession>
<keyword evidence="3" id="KW-0812">Transmembrane</keyword>
<evidence type="ECO:0000313" key="4">
    <source>
        <dbReference type="EMBL" id="CAI46608.2"/>
    </source>
</evidence>
<evidence type="ECO:0000256" key="3">
    <source>
        <dbReference type="SAM" id="Phobius"/>
    </source>
</evidence>
<keyword evidence="5" id="KW-1185">Reference proteome</keyword>
<dbReference type="CTD" id="3564876"/>
<dbReference type="InParanoid" id="Q5FC46"/>
<organism evidence="4 5">
    <name type="scientific">Caenorhabditis elegans</name>
    <dbReference type="NCBI Taxonomy" id="6239"/>
    <lineage>
        <taxon>Eukaryota</taxon>
        <taxon>Metazoa</taxon>
        <taxon>Ecdysozoa</taxon>
        <taxon>Nematoda</taxon>
        <taxon>Chromadorea</taxon>
        <taxon>Rhabditida</taxon>
        <taxon>Rhabditina</taxon>
        <taxon>Rhabditomorpha</taxon>
        <taxon>Rhabditoidea</taxon>
        <taxon>Rhabditidae</taxon>
        <taxon>Peloderinae</taxon>
        <taxon>Caenorhabditis</taxon>
    </lineage>
</organism>
<dbReference type="InterPro" id="IPR002516">
    <property type="entry name" value="Glyco_trans_11"/>
</dbReference>
<evidence type="ECO:0000256" key="1">
    <source>
        <dbReference type="ARBA" id="ARBA00022676"/>
    </source>
</evidence>
<dbReference type="OMA" id="PACCEYN"/>
<dbReference type="AlphaFoldDB" id="Q5FC46"/>
<dbReference type="KEGG" id="cel:CELE_F17B5.6"/>
<dbReference type="CDD" id="cd11301">
    <property type="entry name" value="Fut1_Fut2_like"/>
    <property type="match status" value="1"/>
</dbReference>
<name>Q5FC46_CAEEL</name>
<dbReference type="RefSeq" id="NP_001021393.2">
    <property type="nucleotide sequence ID" value="NM_001026222.2"/>
</dbReference>
<proteinExistence type="predicted"/>
<dbReference type="GO" id="GO:0008107">
    <property type="term" value="F:galactoside 2-alpha-L-fucosyltransferase activity"/>
    <property type="evidence" value="ECO:0007669"/>
    <property type="project" value="InterPro"/>
</dbReference>
<dbReference type="PANTHER" id="PTHR22898">
    <property type="entry name" value="UNCHARACTERIZED GLYCOSOL TRANSFERASE-RELATED"/>
    <property type="match status" value="1"/>
</dbReference>
<dbReference type="GO" id="GO:0005975">
    <property type="term" value="P:carbohydrate metabolic process"/>
    <property type="evidence" value="ECO:0007669"/>
    <property type="project" value="InterPro"/>
</dbReference>
<keyword evidence="3" id="KW-0472">Membrane</keyword>
<dbReference type="CAZy" id="GT11">
    <property type="family name" value="Glycosyltransferase Family 11"/>
</dbReference>
<dbReference type="FunCoup" id="Q5FC46">
    <property type="interactions" value="1"/>
</dbReference>
<dbReference type="AGR" id="WB:WBGene00044058"/>
<evidence type="ECO:0000313" key="6">
    <source>
        <dbReference type="WormBase" id="F17B5.6"/>
    </source>
</evidence>
<evidence type="ECO:0000313" key="5">
    <source>
        <dbReference type="Proteomes" id="UP000001940"/>
    </source>
</evidence>
<dbReference type="EMBL" id="BX284601">
    <property type="protein sequence ID" value="CAI46608.2"/>
    <property type="molecule type" value="Genomic_DNA"/>
</dbReference>
<dbReference type="Pfam" id="PF01531">
    <property type="entry name" value="Glyco_transf_11"/>
    <property type="match status" value="1"/>
</dbReference>